<sequence>MGHRNERWQPETFTTASLTVERAVTDDIDASFLSLNVSGLFGAGYSKVDPFFVLHKRNELGLSLSPSVVTCKQLADDIAIAALVGEDDLAAPPCVTNSPKSRFRNGHASFRLRMLQEQHGTGFEPREREECVGIRNATLNVQLLDNTRKEKSSTNVWFSSADVASL</sequence>
<dbReference type="OrthoDB" id="5868946at2759"/>
<dbReference type="AlphaFoldDB" id="A0A0B1TWD3"/>
<name>A0A0B1TWD3_OESDE</name>
<organism evidence="1 2">
    <name type="scientific">Oesophagostomum dentatum</name>
    <name type="common">Nodular worm</name>
    <dbReference type="NCBI Taxonomy" id="61180"/>
    <lineage>
        <taxon>Eukaryota</taxon>
        <taxon>Metazoa</taxon>
        <taxon>Ecdysozoa</taxon>
        <taxon>Nematoda</taxon>
        <taxon>Chromadorea</taxon>
        <taxon>Rhabditida</taxon>
        <taxon>Rhabditina</taxon>
        <taxon>Rhabditomorpha</taxon>
        <taxon>Strongyloidea</taxon>
        <taxon>Strongylidae</taxon>
        <taxon>Oesophagostomum</taxon>
    </lineage>
</organism>
<accession>A0A0B1TWD3</accession>
<proteinExistence type="predicted"/>
<keyword evidence="2" id="KW-1185">Reference proteome</keyword>
<gene>
    <name evidence="1" type="ORF">OESDEN_00269</name>
</gene>
<reference evidence="1 2" key="1">
    <citation type="submission" date="2014-03" db="EMBL/GenBank/DDBJ databases">
        <title>Draft genome of the hookworm Oesophagostomum dentatum.</title>
        <authorList>
            <person name="Mitreva M."/>
        </authorList>
    </citation>
    <scope>NUCLEOTIDE SEQUENCE [LARGE SCALE GENOMIC DNA]</scope>
    <source>
        <strain evidence="1 2">OD-Hann</strain>
    </source>
</reference>
<evidence type="ECO:0000313" key="2">
    <source>
        <dbReference type="Proteomes" id="UP000053660"/>
    </source>
</evidence>
<dbReference type="Proteomes" id="UP000053660">
    <property type="component" value="Unassembled WGS sequence"/>
</dbReference>
<protein>
    <submittedName>
        <fullName evidence="1">Uncharacterized protein</fullName>
    </submittedName>
</protein>
<evidence type="ECO:0000313" key="1">
    <source>
        <dbReference type="EMBL" id="KHJ99760.1"/>
    </source>
</evidence>
<dbReference type="EMBL" id="KN549206">
    <property type="protein sequence ID" value="KHJ99760.1"/>
    <property type="molecule type" value="Genomic_DNA"/>
</dbReference>